<dbReference type="OrthoDB" id="272370at2759"/>
<reference evidence="9 10" key="1">
    <citation type="journal article" date="2020" name="ISME J.">
        <title>Uncovering the hidden diversity of litter-decomposition mechanisms in mushroom-forming fungi.</title>
        <authorList>
            <person name="Floudas D."/>
            <person name="Bentzer J."/>
            <person name="Ahren D."/>
            <person name="Johansson T."/>
            <person name="Persson P."/>
            <person name="Tunlid A."/>
        </authorList>
    </citation>
    <scope>NUCLEOTIDE SEQUENCE [LARGE SCALE GENOMIC DNA]</scope>
    <source>
        <strain evidence="9 10">CBS 101986</strain>
    </source>
</reference>
<keyword evidence="6 8" id="KW-0418">Kinase</keyword>
<evidence type="ECO:0000313" key="9">
    <source>
        <dbReference type="EMBL" id="KAF5330845.1"/>
    </source>
</evidence>
<evidence type="ECO:0000313" key="10">
    <source>
        <dbReference type="Proteomes" id="UP000567179"/>
    </source>
</evidence>
<accession>A0A8H5BWH4</accession>
<keyword evidence="10" id="KW-1185">Reference proteome</keyword>
<dbReference type="InterPro" id="IPR009286">
    <property type="entry name" value="Ins_P5_2-kin"/>
</dbReference>
<dbReference type="Proteomes" id="UP000567179">
    <property type="component" value="Unassembled WGS sequence"/>
</dbReference>
<comment type="function">
    <text evidence="8">Phosphorylates Ins(1,3,4,5,6)P5 at position 2 to form Ins(1,2,3,4,5,6)P6 (InsP6 or phytate).</text>
</comment>
<evidence type="ECO:0000256" key="8">
    <source>
        <dbReference type="RuleBase" id="RU364126"/>
    </source>
</evidence>
<dbReference type="AlphaFoldDB" id="A0A8H5BWH4"/>
<comment type="catalytic activity">
    <reaction evidence="1 8">
        <text>1D-myo-inositol 1,3,4,5,6-pentakisphosphate + ATP = 1D-myo-inositol hexakisphosphate + ADP + H(+)</text>
        <dbReference type="Rhea" id="RHEA:20313"/>
        <dbReference type="ChEBI" id="CHEBI:15378"/>
        <dbReference type="ChEBI" id="CHEBI:30616"/>
        <dbReference type="ChEBI" id="CHEBI:57733"/>
        <dbReference type="ChEBI" id="CHEBI:58130"/>
        <dbReference type="ChEBI" id="CHEBI:456216"/>
        <dbReference type="EC" id="2.7.1.158"/>
    </reaction>
</comment>
<protein>
    <recommendedName>
        <fullName evidence="3 8">Inositol-pentakisphosphate 2-kinase</fullName>
        <ecNumber evidence="2 8">2.7.1.158</ecNumber>
    </recommendedName>
</protein>
<gene>
    <name evidence="9" type="ORF">D9619_005472</name>
</gene>
<keyword evidence="4 8" id="KW-0808">Transferase</keyword>
<evidence type="ECO:0000256" key="5">
    <source>
        <dbReference type="ARBA" id="ARBA00022741"/>
    </source>
</evidence>
<evidence type="ECO:0000256" key="6">
    <source>
        <dbReference type="ARBA" id="ARBA00022777"/>
    </source>
</evidence>
<dbReference type="EC" id="2.7.1.158" evidence="2 8"/>
<dbReference type="InterPro" id="IPR043001">
    <property type="entry name" value="IP5_2-K_N_lobe"/>
</dbReference>
<dbReference type="Gene3D" id="3.30.200.110">
    <property type="entry name" value="Inositol-pentakisphosphate 2-kinase, N-lobe"/>
    <property type="match status" value="1"/>
</dbReference>
<keyword evidence="7 8" id="KW-0067">ATP-binding</keyword>
<dbReference type="GO" id="GO:0005524">
    <property type="term" value="F:ATP binding"/>
    <property type="evidence" value="ECO:0007669"/>
    <property type="project" value="UniProtKB-KW"/>
</dbReference>
<evidence type="ECO:0000256" key="3">
    <source>
        <dbReference type="ARBA" id="ARBA00014846"/>
    </source>
</evidence>
<comment type="caution">
    <text evidence="9">The sequence shown here is derived from an EMBL/GenBank/DDBJ whole genome shotgun (WGS) entry which is preliminary data.</text>
</comment>
<organism evidence="9 10">
    <name type="scientific">Psilocybe cf. subviscida</name>
    <dbReference type="NCBI Taxonomy" id="2480587"/>
    <lineage>
        <taxon>Eukaryota</taxon>
        <taxon>Fungi</taxon>
        <taxon>Dikarya</taxon>
        <taxon>Basidiomycota</taxon>
        <taxon>Agaricomycotina</taxon>
        <taxon>Agaricomycetes</taxon>
        <taxon>Agaricomycetidae</taxon>
        <taxon>Agaricales</taxon>
        <taxon>Agaricineae</taxon>
        <taxon>Strophariaceae</taxon>
        <taxon>Psilocybe</taxon>
    </lineage>
</organism>
<dbReference type="GO" id="GO:0005634">
    <property type="term" value="C:nucleus"/>
    <property type="evidence" value="ECO:0007669"/>
    <property type="project" value="TreeGrafter"/>
</dbReference>
<name>A0A8H5BWH4_9AGAR</name>
<dbReference type="PANTHER" id="PTHR14456:SF2">
    <property type="entry name" value="INOSITOL-PENTAKISPHOSPHATE 2-KINASE"/>
    <property type="match status" value="1"/>
</dbReference>
<evidence type="ECO:0000256" key="1">
    <source>
        <dbReference type="ARBA" id="ARBA00001774"/>
    </source>
</evidence>
<proteinExistence type="predicted"/>
<dbReference type="GO" id="GO:0032958">
    <property type="term" value="P:inositol phosphate biosynthetic process"/>
    <property type="evidence" value="ECO:0007669"/>
    <property type="project" value="TreeGrafter"/>
</dbReference>
<sequence>MADVVHTQPKDWKYVSEGGATIVFSYVGPPNPAFNGTVLRLRKRKVSLGDQSLEIDLGDEPDDPSIVYQTKVMSRLIPPEHLPVLQTVHLERGWLQDIAQFHAASRPEDRIRVDTIDLSRKKGVLATDLVGGDWLAVEIKPKWGFLPVPHHLSAATKSIKTRTCRFCMHTHLRVQQGHEDVTTYCPLDLFSGDEQRVVKAIDSLWDAWIASKATVNNLKIFARGKFVKPSEASIMLADSETHTAGIDLEALHDAFVTSLKQPLVKTPVLRILSELQRNLDVLDIEGLSELWRLTQTSKPLYHQSFASYMGEASEGHISTPPTSPIGVSSQFVEFPEPNIGDWGEFVDIYTTLDKPVLDHANPSPENLRYYVLAYLLSATFKDCSVIVKMDLLDPTRPQSIDSTPTPKFNVTIIDLDPKSIEKLRGWEKLDREIAHMYQEASDKKMCVDAWEVPRSTVAP</sequence>
<dbReference type="GO" id="GO:0035299">
    <property type="term" value="F:inositol-1,3,4,5,6-pentakisphosphate 2-kinase activity"/>
    <property type="evidence" value="ECO:0007669"/>
    <property type="project" value="UniProtKB-EC"/>
</dbReference>
<dbReference type="Pfam" id="PF06090">
    <property type="entry name" value="Ins_P5_2-kin"/>
    <property type="match status" value="1"/>
</dbReference>
<keyword evidence="5 8" id="KW-0547">Nucleotide-binding</keyword>
<evidence type="ECO:0000256" key="4">
    <source>
        <dbReference type="ARBA" id="ARBA00022679"/>
    </source>
</evidence>
<evidence type="ECO:0000256" key="7">
    <source>
        <dbReference type="ARBA" id="ARBA00022840"/>
    </source>
</evidence>
<comment type="domain">
    <text evidence="8">The EXKPK motif is conserved in inositol-pentakisphosphate 2-kinases of both family 1 and 2.</text>
</comment>
<dbReference type="EMBL" id="JAACJJ010000001">
    <property type="protein sequence ID" value="KAF5330845.1"/>
    <property type="molecule type" value="Genomic_DNA"/>
</dbReference>
<evidence type="ECO:0000256" key="2">
    <source>
        <dbReference type="ARBA" id="ARBA00012023"/>
    </source>
</evidence>
<dbReference type="PANTHER" id="PTHR14456">
    <property type="entry name" value="INOSITOL POLYPHOSPHATE KINASE 1"/>
    <property type="match status" value="1"/>
</dbReference>